<keyword evidence="3" id="KW-1185">Reference proteome</keyword>
<feature type="transmembrane region" description="Helical" evidence="1">
    <location>
        <begin position="38"/>
        <end position="58"/>
    </location>
</feature>
<reference evidence="2" key="2">
    <citation type="submission" date="2023-01" db="EMBL/GenBank/DDBJ databases">
        <authorList>
            <person name="Sun Q."/>
            <person name="Evtushenko L."/>
        </authorList>
    </citation>
    <scope>NUCLEOTIDE SEQUENCE</scope>
    <source>
        <strain evidence="2">VKM Ac-1069</strain>
    </source>
</reference>
<keyword evidence="1" id="KW-1133">Transmembrane helix</keyword>
<name>A0A9W6L2S2_9PSEU</name>
<sequence>MVNVVGLVCGGSAVLLIATVLIANRGSSTSEMSAVTVVFLRVLAVIVLVTLVSWLVMFRSAF</sequence>
<comment type="caution">
    <text evidence="2">The sequence shown here is derived from an EMBL/GenBank/DDBJ whole genome shotgun (WGS) entry which is preliminary data.</text>
</comment>
<evidence type="ECO:0000256" key="1">
    <source>
        <dbReference type="SAM" id="Phobius"/>
    </source>
</evidence>
<protein>
    <submittedName>
        <fullName evidence="2">Uncharacterized protein</fullName>
    </submittedName>
</protein>
<evidence type="ECO:0000313" key="3">
    <source>
        <dbReference type="Proteomes" id="UP001143463"/>
    </source>
</evidence>
<dbReference type="RefSeq" id="WP_037047667.1">
    <property type="nucleotide sequence ID" value="NZ_BAAAUZ010000073.1"/>
</dbReference>
<keyword evidence="1" id="KW-0812">Transmembrane</keyword>
<reference evidence="2" key="1">
    <citation type="journal article" date="2014" name="Int. J. Syst. Evol. Microbiol.">
        <title>Complete genome sequence of Corynebacterium casei LMG S-19264T (=DSM 44701T), isolated from a smear-ripened cheese.</title>
        <authorList>
            <consortium name="US DOE Joint Genome Institute (JGI-PGF)"/>
            <person name="Walter F."/>
            <person name="Albersmeier A."/>
            <person name="Kalinowski J."/>
            <person name="Ruckert C."/>
        </authorList>
    </citation>
    <scope>NUCLEOTIDE SEQUENCE</scope>
    <source>
        <strain evidence="2">VKM Ac-1069</strain>
    </source>
</reference>
<dbReference type="EMBL" id="BSFQ01000015">
    <property type="protein sequence ID" value="GLL12571.1"/>
    <property type="molecule type" value="Genomic_DNA"/>
</dbReference>
<accession>A0A9W6L2S2</accession>
<keyword evidence="1" id="KW-0472">Membrane</keyword>
<proteinExistence type="predicted"/>
<gene>
    <name evidence="2" type="ORF">GCM10017577_37120</name>
</gene>
<organism evidence="2 3">
    <name type="scientific">Pseudonocardia halophobica</name>
    <dbReference type="NCBI Taxonomy" id="29401"/>
    <lineage>
        <taxon>Bacteria</taxon>
        <taxon>Bacillati</taxon>
        <taxon>Actinomycetota</taxon>
        <taxon>Actinomycetes</taxon>
        <taxon>Pseudonocardiales</taxon>
        <taxon>Pseudonocardiaceae</taxon>
        <taxon>Pseudonocardia</taxon>
    </lineage>
</organism>
<dbReference type="AlphaFoldDB" id="A0A9W6L2S2"/>
<dbReference type="Proteomes" id="UP001143463">
    <property type="component" value="Unassembled WGS sequence"/>
</dbReference>
<evidence type="ECO:0000313" key="2">
    <source>
        <dbReference type="EMBL" id="GLL12571.1"/>
    </source>
</evidence>